<accession>A0A1H1T3B2</accession>
<organism evidence="2 3">
    <name type="scientific">Microlunatus soli</name>
    <dbReference type="NCBI Taxonomy" id="630515"/>
    <lineage>
        <taxon>Bacteria</taxon>
        <taxon>Bacillati</taxon>
        <taxon>Actinomycetota</taxon>
        <taxon>Actinomycetes</taxon>
        <taxon>Propionibacteriales</taxon>
        <taxon>Propionibacteriaceae</taxon>
        <taxon>Microlunatus</taxon>
    </lineage>
</organism>
<protein>
    <submittedName>
        <fullName evidence="2">Transcriptional regulator, AbiEi antitoxin, Type IV TA system</fullName>
    </submittedName>
</protein>
<dbReference type="Proteomes" id="UP000199103">
    <property type="component" value="Chromosome I"/>
</dbReference>
<dbReference type="InterPro" id="IPR025159">
    <property type="entry name" value="AbiEi_N"/>
</dbReference>
<gene>
    <name evidence="2" type="ORF">SAMN04489812_2232</name>
</gene>
<keyword evidence="3" id="KW-1185">Reference proteome</keyword>
<evidence type="ECO:0000313" key="3">
    <source>
        <dbReference type="Proteomes" id="UP000199103"/>
    </source>
</evidence>
<evidence type="ECO:0000259" key="1">
    <source>
        <dbReference type="Pfam" id="PF13338"/>
    </source>
</evidence>
<name>A0A1H1T3B2_9ACTN</name>
<evidence type="ECO:0000313" key="2">
    <source>
        <dbReference type="EMBL" id="SDS54476.1"/>
    </source>
</evidence>
<dbReference type="OrthoDB" id="5146042at2"/>
<proteinExistence type="predicted"/>
<reference evidence="2 3" key="1">
    <citation type="submission" date="2016-10" db="EMBL/GenBank/DDBJ databases">
        <authorList>
            <person name="de Groot N.N."/>
        </authorList>
    </citation>
    <scope>NUCLEOTIDE SEQUENCE [LARGE SCALE GENOMIC DNA]</scope>
    <source>
        <strain evidence="2 3">DSM 21800</strain>
    </source>
</reference>
<sequence>MAKLQAGVLTREQAIGHGFGAPSLRRLVRDGHWQRLARGVYLTSPLKPDWTANAWAGVLIGGDQARLGGLAAAYQERLTEPPDELLVLVPHTIQRENMPPWMFRRERTEVRRPMSLGSPPRSRVEDTILDLCDPDFPGSDLRTPADWIADAVQKRLTTTARLRRVLAGRRKVPRRRLLESLLDDVGAGAQSRLELTYLNDVERPHGLPRGTRQRSTRNRVGRSFQDVRYEDYGVIAELDGVSTHAGANSFRDMRRDNAALLDGAVTLRYGRHDLFTDPCGVAWQVGELLIGRGWQGMVTSCLRCRDRRSASG</sequence>
<dbReference type="AlphaFoldDB" id="A0A1H1T3B2"/>
<dbReference type="EMBL" id="LT629772">
    <property type="protein sequence ID" value="SDS54476.1"/>
    <property type="molecule type" value="Genomic_DNA"/>
</dbReference>
<feature type="domain" description="AbiEi antitoxin N-terminal" evidence="1">
    <location>
        <begin position="4"/>
        <end position="42"/>
    </location>
</feature>
<dbReference type="Pfam" id="PF13338">
    <property type="entry name" value="AbiEi_4"/>
    <property type="match status" value="1"/>
</dbReference>
<dbReference type="STRING" id="630515.SAMN04489812_2232"/>